<name>A0A1B2DMY9_9BACL</name>
<dbReference type="EMBL" id="CP016808">
    <property type="protein sequence ID" value="ANY69076.1"/>
    <property type="molecule type" value="Genomic_DNA"/>
</dbReference>
<dbReference type="Pfam" id="PF11225">
    <property type="entry name" value="DUF3024"/>
    <property type="match status" value="1"/>
</dbReference>
<organism evidence="1">
    <name type="scientific">Paenibacillus sp. BIHB 4019</name>
    <dbReference type="NCBI Taxonomy" id="1870819"/>
    <lineage>
        <taxon>Bacteria</taxon>
        <taxon>Bacillati</taxon>
        <taxon>Bacillota</taxon>
        <taxon>Bacilli</taxon>
        <taxon>Bacillales</taxon>
        <taxon>Paenibacillaceae</taxon>
        <taxon>Paenibacillus</taxon>
    </lineage>
</organism>
<gene>
    <name evidence="1" type="ORF">BBD42_23270</name>
</gene>
<evidence type="ECO:0008006" key="2">
    <source>
        <dbReference type="Google" id="ProtNLM"/>
    </source>
</evidence>
<dbReference type="RefSeq" id="WP_099520128.1">
    <property type="nucleotide sequence ID" value="NZ_CP016808.1"/>
</dbReference>
<reference evidence="1" key="1">
    <citation type="submission" date="2016-08" db="EMBL/GenBank/DDBJ databases">
        <title>Complete Genome Seqeunce of Paenibacillus sp. BIHB 4019 from tea rhizoplane.</title>
        <authorList>
            <person name="Thakur R."/>
            <person name="Swarnkar M.K."/>
            <person name="Gulati A."/>
        </authorList>
    </citation>
    <scope>NUCLEOTIDE SEQUENCE [LARGE SCALE GENOMIC DNA]</scope>
    <source>
        <strain evidence="1">BIHB4019</strain>
    </source>
</reference>
<protein>
    <recommendedName>
        <fullName evidence="2">DUF3024 domain-containing protein</fullName>
    </recommendedName>
</protein>
<dbReference type="InterPro" id="IPR021388">
    <property type="entry name" value="DUF3024"/>
</dbReference>
<evidence type="ECO:0000313" key="1">
    <source>
        <dbReference type="EMBL" id="ANY69076.1"/>
    </source>
</evidence>
<proteinExistence type="predicted"/>
<accession>A0A1B2DMY9</accession>
<sequence>MDPFTTRRLEKILDGYISRKIPPDVRSAVRLTYEWEGNRLTLTEELPDFENRKWTGAPIVQFQWKHNQWHVYATDGNGGWKAASAIAPHPHFEQQLEQVEIDQEGIFWIS</sequence>
<dbReference type="AlphaFoldDB" id="A0A1B2DMY9"/>